<keyword evidence="2" id="KW-0238">DNA-binding</keyword>
<dbReference type="Pfam" id="PF00027">
    <property type="entry name" value="cNMP_binding"/>
    <property type="match status" value="1"/>
</dbReference>
<dbReference type="InterPro" id="IPR012318">
    <property type="entry name" value="HTH_CRP"/>
</dbReference>
<dbReference type="GeneID" id="57960505"/>
<dbReference type="Proteomes" id="UP000013085">
    <property type="component" value="Unassembled WGS sequence"/>
</dbReference>
<dbReference type="AlphaFoldDB" id="A0A0E2HG59"/>
<dbReference type="GO" id="GO:0003700">
    <property type="term" value="F:DNA-binding transcription factor activity"/>
    <property type="evidence" value="ECO:0007669"/>
    <property type="project" value="TreeGrafter"/>
</dbReference>
<dbReference type="RefSeq" id="WP_002594649.1">
    <property type="nucleotide sequence ID" value="NZ_KB850993.1"/>
</dbReference>
<dbReference type="SUPFAM" id="SSF51206">
    <property type="entry name" value="cAMP-binding domain-like"/>
    <property type="match status" value="1"/>
</dbReference>
<feature type="domain" description="Cyclic nucleotide-binding" evidence="4">
    <location>
        <begin position="17"/>
        <end position="120"/>
    </location>
</feature>
<protein>
    <recommendedName>
        <fullName evidence="8">Crp/Fnr family transcriptional regulator</fullName>
    </recommendedName>
</protein>
<dbReference type="InterPro" id="IPR018490">
    <property type="entry name" value="cNMP-bd_dom_sf"/>
</dbReference>
<dbReference type="Gene3D" id="1.10.10.10">
    <property type="entry name" value="Winged helix-like DNA-binding domain superfamily/Winged helix DNA-binding domain"/>
    <property type="match status" value="1"/>
</dbReference>
<name>A0A0E2HG59_9FIRM</name>
<dbReference type="CDD" id="cd00038">
    <property type="entry name" value="CAP_ED"/>
    <property type="match status" value="1"/>
</dbReference>
<organism evidence="6 7">
    <name type="scientific">[Clostridium] clostridioforme 90A8</name>
    <dbReference type="NCBI Taxonomy" id="999408"/>
    <lineage>
        <taxon>Bacteria</taxon>
        <taxon>Bacillati</taxon>
        <taxon>Bacillota</taxon>
        <taxon>Clostridia</taxon>
        <taxon>Lachnospirales</taxon>
        <taxon>Lachnospiraceae</taxon>
        <taxon>Enterocloster</taxon>
    </lineage>
</organism>
<evidence type="ECO:0000313" key="7">
    <source>
        <dbReference type="Proteomes" id="UP000013085"/>
    </source>
</evidence>
<dbReference type="SMART" id="SM00100">
    <property type="entry name" value="cNMP"/>
    <property type="match status" value="1"/>
</dbReference>
<keyword evidence="1" id="KW-0805">Transcription regulation</keyword>
<dbReference type="InterPro" id="IPR000595">
    <property type="entry name" value="cNMP-bd_dom"/>
</dbReference>
<keyword evidence="3" id="KW-0804">Transcription</keyword>
<dbReference type="InterPro" id="IPR014710">
    <property type="entry name" value="RmlC-like_jellyroll"/>
</dbReference>
<dbReference type="InterPro" id="IPR050397">
    <property type="entry name" value="Env_Response_Regulators"/>
</dbReference>
<reference evidence="6 7" key="1">
    <citation type="submission" date="2013-01" db="EMBL/GenBank/DDBJ databases">
        <title>The Genome Sequence of Clostridium clostridioforme 90A8.</title>
        <authorList>
            <consortium name="The Broad Institute Genome Sequencing Platform"/>
            <person name="Earl A."/>
            <person name="Ward D."/>
            <person name="Feldgarden M."/>
            <person name="Gevers D."/>
            <person name="Courvalin P."/>
            <person name="Lambert T."/>
            <person name="Walker B."/>
            <person name="Young S.K."/>
            <person name="Zeng Q."/>
            <person name="Gargeya S."/>
            <person name="Fitzgerald M."/>
            <person name="Haas B."/>
            <person name="Abouelleil A."/>
            <person name="Alvarado L."/>
            <person name="Arachchi H.M."/>
            <person name="Berlin A.M."/>
            <person name="Chapman S.B."/>
            <person name="Dewar J."/>
            <person name="Goldberg J."/>
            <person name="Griggs A."/>
            <person name="Gujja S."/>
            <person name="Hansen M."/>
            <person name="Howarth C."/>
            <person name="Imamovic A."/>
            <person name="Larimer J."/>
            <person name="McCowan C."/>
            <person name="Murphy C."/>
            <person name="Neiman D."/>
            <person name="Pearson M."/>
            <person name="Priest M."/>
            <person name="Roberts A."/>
            <person name="Saif S."/>
            <person name="Shea T."/>
            <person name="Sisk P."/>
            <person name="Sykes S."/>
            <person name="Wortman J."/>
            <person name="Nusbaum C."/>
            <person name="Birren B."/>
        </authorList>
    </citation>
    <scope>NUCLEOTIDE SEQUENCE [LARGE SCALE GENOMIC DNA]</scope>
    <source>
        <strain evidence="6 7">90A8</strain>
    </source>
</reference>
<dbReference type="PANTHER" id="PTHR24567">
    <property type="entry name" value="CRP FAMILY TRANSCRIPTIONAL REGULATORY PROTEIN"/>
    <property type="match status" value="1"/>
</dbReference>
<dbReference type="PROSITE" id="PS50042">
    <property type="entry name" value="CNMP_BINDING_3"/>
    <property type="match status" value="1"/>
</dbReference>
<evidence type="ECO:0000313" key="6">
    <source>
        <dbReference type="EMBL" id="ENZ07338.1"/>
    </source>
</evidence>
<dbReference type="GO" id="GO:0005829">
    <property type="term" value="C:cytosol"/>
    <property type="evidence" value="ECO:0007669"/>
    <property type="project" value="TreeGrafter"/>
</dbReference>
<feature type="domain" description="HTH crp-type" evidence="5">
    <location>
        <begin position="151"/>
        <end position="217"/>
    </location>
</feature>
<evidence type="ECO:0000259" key="4">
    <source>
        <dbReference type="PROSITE" id="PS50042"/>
    </source>
</evidence>
<dbReference type="EMBL" id="AGYR01000068">
    <property type="protein sequence ID" value="ENZ07338.1"/>
    <property type="molecule type" value="Genomic_DNA"/>
</dbReference>
<dbReference type="InterPro" id="IPR036390">
    <property type="entry name" value="WH_DNA-bd_sf"/>
</dbReference>
<evidence type="ECO:0000256" key="2">
    <source>
        <dbReference type="ARBA" id="ARBA00023125"/>
    </source>
</evidence>
<evidence type="ECO:0000256" key="3">
    <source>
        <dbReference type="ARBA" id="ARBA00023163"/>
    </source>
</evidence>
<dbReference type="PATRIC" id="fig|999408.3.peg.5582"/>
<comment type="caution">
    <text evidence="6">The sequence shown here is derived from an EMBL/GenBank/DDBJ whole genome shotgun (WGS) entry which is preliminary data.</text>
</comment>
<sequence length="224" mass="26311">MDENLLKLLELVEKDKVLFQLLRQCPYEILRNFKVRKYKDSRFVLKQGEIYNTFYIVASGYADIYVESEHGKKYLLCTYTKGDYIGELELFSQVGYISRVEARGDVTMLELDRTYFVKWIRMDNNFNEYMIRTLCSNSYRMCSNMGQNTLYTLKQRICQYLVGNAGADGKLRFVVSSEILSQKMAVTQRSVNRILKQLKEQGLIELNKGNIAIKDYDALNRERN</sequence>
<evidence type="ECO:0000259" key="5">
    <source>
        <dbReference type="PROSITE" id="PS51063"/>
    </source>
</evidence>
<dbReference type="Pfam" id="PF13545">
    <property type="entry name" value="HTH_Crp_2"/>
    <property type="match status" value="1"/>
</dbReference>
<dbReference type="SUPFAM" id="SSF46785">
    <property type="entry name" value="Winged helix' DNA-binding domain"/>
    <property type="match status" value="1"/>
</dbReference>
<accession>A0A0E2HG59</accession>
<dbReference type="HOGENOM" id="CLU_075053_14_0_9"/>
<gene>
    <name evidence="6" type="ORF">HMPREF1090_05191</name>
</gene>
<dbReference type="GO" id="GO:0003677">
    <property type="term" value="F:DNA binding"/>
    <property type="evidence" value="ECO:0007669"/>
    <property type="project" value="UniProtKB-KW"/>
</dbReference>
<dbReference type="PANTHER" id="PTHR24567:SF26">
    <property type="entry name" value="REGULATORY PROTEIN YEIL"/>
    <property type="match status" value="1"/>
</dbReference>
<evidence type="ECO:0000256" key="1">
    <source>
        <dbReference type="ARBA" id="ARBA00023015"/>
    </source>
</evidence>
<dbReference type="PROSITE" id="PS51063">
    <property type="entry name" value="HTH_CRP_2"/>
    <property type="match status" value="1"/>
</dbReference>
<proteinExistence type="predicted"/>
<dbReference type="InterPro" id="IPR036388">
    <property type="entry name" value="WH-like_DNA-bd_sf"/>
</dbReference>
<dbReference type="Gene3D" id="2.60.120.10">
    <property type="entry name" value="Jelly Rolls"/>
    <property type="match status" value="1"/>
</dbReference>
<evidence type="ECO:0008006" key="8">
    <source>
        <dbReference type="Google" id="ProtNLM"/>
    </source>
</evidence>